<evidence type="ECO:0000313" key="2">
    <source>
        <dbReference type="EMBL" id="UZW64328.1"/>
    </source>
</evidence>
<organism evidence="2 3">
    <name type="scientific">Mycoplasmopsis synoviae</name>
    <name type="common">Mycoplasma synoviae</name>
    <dbReference type="NCBI Taxonomy" id="2109"/>
    <lineage>
        <taxon>Bacteria</taxon>
        <taxon>Bacillati</taxon>
        <taxon>Mycoplasmatota</taxon>
        <taxon>Mycoplasmoidales</taxon>
        <taxon>Metamycoplasmataceae</taxon>
        <taxon>Mycoplasmopsis</taxon>
    </lineage>
</organism>
<reference evidence="2" key="1">
    <citation type="submission" date="2022-10" db="EMBL/GenBank/DDBJ databases">
        <authorList>
            <person name="Wei X."/>
        </authorList>
    </citation>
    <scope>NUCLEOTIDE SEQUENCE</scope>
    <source>
        <strain evidence="2">SD2</strain>
    </source>
</reference>
<dbReference type="Proteomes" id="UP001164481">
    <property type="component" value="Chromosome"/>
</dbReference>
<dbReference type="GeneID" id="93530357"/>
<dbReference type="GO" id="GO:0016791">
    <property type="term" value="F:phosphatase activity"/>
    <property type="evidence" value="ECO:0007669"/>
    <property type="project" value="TreeGrafter"/>
</dbReference>
<dbReference type="InterPro" id="IPR006379">
    <property type="entry name" value="HAD-SF_hydro_IIB"/>
</dbReference>
<reference evidence="2" key="2">
    <citation type="submission" date="2022-11" db="EMBL/GenBank/DDBJ databases">
        <title>complete genomes of mycoplasma synoviae ZX313 strain and SD2 strain.</title>
        <authorList>
            <person name="Zhong Q."/>
        </authorList>
    </citation>
    <scope>NUCLEOTIDE SEQUENCE</scope>
    <source>
        <strain evidence="2">SD2</strain>
    </source>
</reference>
<dbReference type="Pfam" id="PF08282">
    <property type="entry name" value="Hydrolase_3"/>
    <property type="match status" value="1"/>
</dbReference>
<dbReference type="InterPro" id="IPR036412">
    <property type="entry name" value="HAD-like_sf"/>
</dbReference>
<accession>A0AAQ2TC01</accession>
<dbReference type="PANTHER" id="PTHR10000:SF8">
    <property type="entry name" value="HAD SUPERFAMILY HYDROLASE-LIKE, TYPE 3"/>
    <property type="match status" value="1"/>
</dbReference>
<dbReference type="NCBIfam" id="NF045966">
    <property type="entry name" value="YcsE_rel_Pase"/>
    <property type="match status" value="1"/>
</dbReference>
<dbReference type="PANTHER" id="PTHR10000">
    <property type="entry name" value="PHOSPHOSERINE PHOSPHATASE"/>
    <property type="match status" value="1"/>
</dbReference>
<dbReference type="RefSeq" id="WP_020002853.1">
    <property type="nucleotide sequence ID" value="NZ_CP012624.1"/>
</dbReference>
<dbReference type="EMBL" id="CP107525">
    <property type="protein sequence ID" value="UZW64328.1"/>
    <property type="molecule type" value="Genomic_DNA"/>
</dbReference>
<keyword evidence="2" id="KW-0378">Hydrolase</keyword>
<proteinExistence type="predicted"/>
<protein>
    <submittedName>
        <fullName evidence="2">HAD family hydrolase</fullName>
    </submittedName>
</protein>
<gene>
    <name evidence="2" type="ORF">OIE46_03085</name>
</gene>
<dbReference type="Gene3D" id="3.30.1240.10">
    <property type="match status" value="1"/>
</dbReference>
<sequence length="272" mass="31091">MNYKDKYKLAAFDVDGTLLVPGDLVFSKNIKNMFLELKKNNVITTLATAREFASINNFLEQLNPDYFIGANGSFVWDVKNKKFIFTNVCNKEDVIKLYDEFATKVEGFQISHFDKVFKSPTTNTNTWYAKPFEHKFEDYSADKLIDDQIHLITLNQPDPKKVQELVKNVTKFIKQNKLDLEISSLWSRGIFIAPPMSNKIHALEKLASYLNLGLENIIAFGDGENDYEMIKNVGYGVAIDDSSNELKAIAKDICFSCEVDGPYHKLKELEII</sequence>
<dbReference type="AlphaFoldDB" id="A0AAQ2TC01"/>
<dbReference type="GO" id="GO:0000287">
    <property type="term" value="F:magnesium ion binding"/>
    <property type="evidence" value="ECO:0007669"/>
    <property type="project" value="TreeGrafter"/>
</dbReference>
<dbReference type="Gene3D" id="3.40.50.1000">
    <property type="entry name" value="HAD superfamily/HAD-like"/>
    <property type="match status" value="1"/>
</dbReference>
<evidence type="ECO:0000256" key="1">
    <source>
        <dbReference type="ARBA" id="ARBA00001946"/>
    </source>
</evidence>
<evidence type="ECO:0000313" key="3">
    <source>
        <dbReference type="Proteomes" id="UP001164481"/>
    </source>
</evidence>
<comment type="cofactor">
    <cofactor evidence="1">
        <name>Mg(2+)</name>
        <dbReference type="ChEBI" id="CHEBI:18420"/>
    </cofactor>
</comment>
<dbReference type="InterPro" id="IPR023214">
    <property type="entry name" value="HAD_sf"/>
</dbReference>
<dbReference type="SUPFAM" id="SSF56784">
    <property type="entry name" value="HAD-like"/>
    <property type="match status" value="1"/>
</dbReference>
<dbReference type="GO" id="GO:0005829">
    <property type="term" value="C:cytosol"/>
    <property type="evidence" value="ECO:0007669"/>
    <property type="project" value="TreeGrafter"/>
</dbReference>
<name>A0AAQ2TC01_MYCSY</name>
<dbReference type="NCBIfam" id="TIGR01484">
    <property type="entry name" value="HAD-SF-IIB"/>
    <property type="match status" value="1"/>
</dbReference>